<accession>A0A4V1QU16</accession>
<evidence type="ECO:0000256" key="6">
    <source>
        <dbReference type="ARBA" id="ARBA00023136"/>
    </source>
</evidence>
<protein>
    <recommendedName>
        <fullName evidence="8">EamA domain-containing protein</fullName>
    </recommendedName>
</protein>
<feature type="transmembrane region" description="Helical" evidence="7">
    <location>
        <begin position="53"/>
        <end position="74"/>
    </location>
</feature>
<dbReference type="SUPFAM" id="SSF103481">
    <property type="entry name" value="Multidrug resistance efflux transporter EmrE"/>
    <property type="match status" value="1"/>
</dbReference>
<name>A0A4V1QU16_9ACTN</name>
<feature type="transmembrane region" description="Helical" evidence="7">
    <location>
        <begin position="112"/>
        <end position="136"/>
    </location>
</feature>
<dbReference type="InterPro" id="IPR037185">
    <property type="entry name" value="EmrE-like"/>
</dbReference>
<dbReference type="InterPro" id="IPR000620">
    <property type="entry name" value="EamA_dom"/>
</dbReference>
<dbReference type="PANTHER" id="PTHR42920">
    <property type="entry name" value="OS03G0707200 PROTEIN-RELATED"/>
    <property type="match status" value="1"/>
</dbReference>
<dbReference type="AlphaFoldDB" id="A0A4V1QU16"/>
<feature type="domain" description="EamA" evidence="8">
    <location>
        <begin position="29"/>
        <end position="157"/>
    </location>
</feature>
<evidence type="ECO:0000256" key="3">
    <source>
        <dbReference type="ARBA" id="ARBA00022475"/>
    </source>
</evidence>
<evidence type="ECO:0000313" key="10">
    <source>
        <dbReference type="Proteomes" id="UP000293345"/>
    </source>
</evidence>
<comment type="similarity">
    <text evidence="2">Belongs to the EamA transporter family.</text>
</comment>
<evidence type="ECO:0000313" key="9">
    <source>
        <dbReference type="EMBL" id="RXZ54397.1"/>
    </source>
</evidence>
<evidence type="ECO:0000256" key="5">
    <source>
        <dbReference type="ARBA" id="ARBA00022989"/>
    </source>
</evidence>
<proteinExistence type="inferred from homology"/>
<feature type="transmembrane region" description="Helical" evidence="7">
    <location>
        <begin position="21"/>
        <end position="41"/>
    </location>
</feature>
<dbReference type="Pfam" id="PF00892">
    <property type="entry name" value="EamA"/>
    <property type="match status" value="1"/>
</dbReference>
<gene>
    <name evidence="9" type="ORF">ET524_07840</name>
</gene>
<dbReference type="GO" id="GO:0005886">
    <property type="term" value="C:plasma membrane"/>
    <property type="evidence" value="ECO:0007669"/>
    <property type="project" value="UniProtKB-SubCell"/>
</dbReference>
<dbReference type="Proteomes" id="UP000293345">
    <property type="component" value="Unassembled WGS sequence"/>
</dbReference>
<comment type="caution">
    <text evidence="9">The sequence shown here is derived from an EMBL/GenBank/DDBJ whole genome shotgun (WGS) entry which is preliminary data.</text>
</comment>
<keyword evidence="4 7" id="KW-0812">Transmembrane</keyword>
<keyword evidence="5 7" id="KW-1133">Transmembrane helix</keyword>
<evidence type="ECO:0000256" key="4">
    <source>
        <dbReference type="ARBA" id="ARBA00022692"/>
    </source>
</evidence>
<keyword evidence="6 7" id="KW-0472">Membrane</keyword>
<evidence type="ECO:0000256" key="2">
    <source>
        <dbReference type="ARBA" id="ARBA00007362"/>
    </source>
</evidence>
<dbReference type="InterPro" id="IPR051258">
    <property type="entry name" value="Diverse_Substrate_Transporter"/>
</dbReference>
<keyword evidence="3" id="KW-1003">Cell membrane</keyword>
<sequence>MISYPCPGLPVKESFEARKGAIMTHMQASVLMVLVVLARSIAYLFSKTLLGEVAPLCLLALRFGLAFALLAIMFRKQLLAASRAELARGLGLGGLLAALMFCEMLALKIADITVVSFIENTAVVLVPLAAAALFGVKLRASSMCCALVALGGVALLTVCGTHASIGAGDGFAMAAAVLYALFIVVTARFSRACDPIVLGVA</sequence>
<feature type="transmembrane region" description="Helical" evidence="7">
    <location>
        <begin position="86"/>
        <end position="106"/>
    </location>
</feature>
<reference evidence="9 10" key="1">
    <citation type="submission" date="2019-01" db="EMBL/GenBank/DDBJ databases">
        <title>Senegalimassilia sp. nov. KGMB04484 isolated human feces.</title>
        <authorList>
            <person name="Han K.-I."/>
            <person name="Kim J.-S."/>
            <person name="Lee K.C."/>
            <person name="Suh M.K."/>
            <person name="Eom M.K."/>
            <person name="Lee J.H."/>
            <person name="Park S.-H."/>
            <person name="Kang S.W."/>
            <person name="Park J.-E."/>
            <person name="Oh B.S."/>
            <person name="Yu S.Y."/>
            <person name="Choi S.-H."/>
            <person name="Lee D.H."/>
            <person name="Yoon H."/>
            <person name="Kim B.-Y."/>
            <person name="Lee J.H."/>
            <person name="Lee J.-S."/>
        </authorList>
    </citation>
    <scope>NUCLEOTIDE SEQUENCE [LARGE SCALE GENOMIC DNA]</scope>
    <source>
        <strain evidence="9 10">KGMB04484</strain>
    </source>
</reference>
<comment type="subcellular location">
    <subcellularLocation>
        <location evidence="1">Cell membrane</location>
        <topology evidence="1">Multi-pass membrane protein</topology>
    </subcellularLocation>
</comment>
<feature type="transmembrane region" description="Helical" evidence="7">
    <location>
        <begin position="143"/>
        <end position="165"/>
    </location>
</feature>
<dbReference type="PANTHER" id="PTHR42920:SF5">
    <property type="entry name" value="EAMA DOMAIN-CONTAINING PROTEIN"/>
    <property type="match status" value="1"/>
</dbReference>
<dbReference type="EMBL" id="SDPW01000001">
    <property type="protein sequence ID" value="RXZ54397.1"/>
    <property type="molecule type" value="Genomic_DNA"/>
</dbReference>
<organism evidence="9 10">
    <name type="scientific">Senegalimassilia faecalis</name>
    <dbReference type="NCBI Taxonomy" id="2509433"/>
    <lineage>
        <taxon>Bacteria</taxon>
        <taxon>Bacillati</taxon>
        <taxon>Actinomycetota</taxon>
        <taxon>Coriobacteriia</taxon>
        <taxon>Coriobacteriales</taxon>
        <taxon>Coriobacteriaceae</taxon>
        <taxon>Senegalimassilia</taxon>
    </lineage>
</organism>
<feature type="transmembrane region" description="Helical" evidence="7">
    <location>
        <begin position="171"/>
        <end position="189"/>
    </location>
</feature>
<keyword evidence="10" id="KW-1185">Reference proteome</keyword>
<evidence type="ECO:0000256" key="7">
    <source>
        <dbReference type="SAM" id="Phobius"/>
    </source>
</evidence>
<evidence type="ECO:0000256" key="1">
    <source>
        <dbReference type="ARBA" id="ARBA00004651"/>
    </source>
</evidence>
<evidence type="ECO:0000259" key="8">
    <source>
        <dbReference type="Pfam" id="PF00892"/>
    </source>
</evidence>